<keyword evidence="5" id="KW-1185">Reference proteome</keyword>
<sequence length="142" mass="14461">MLLKAPLVYCVITLFVLNTIPLTHAFGSDLLEQLTDLLFGSDESSEESAETIINAKPNATLTVVCKTGCDLNVMCINCTNVNAVMMPPGNGNGSGNGGGNANGNGNGKTTPPAQATVPASMAMEATAASTSTTPKSEGKRAV</sequence>
<dbReference type="OrthoDB" id="10452796at2759"/>
<feature type="region of interest" description="Disordered" evidence="1">
    <location>
        <begin position="87"/>
        <end position="142"/>
    </location>
</feature>
<dbReference type="KEGG" id="cqu:CpipJ_CPIJ000641"/>
<proteinExistence type="predicted"/>
<accession>B0W120</accession>
<dbReference type="eggNOG" id="ENOG502TB5V">
    <property type="taxonomic scope" value="Eukaryota"/>
</dbReference>
<keyword evidence="2" id="KW-0732">Signal</keyword>
<protein>
    <submittedName>
        <fullName evidence="3 4">Salivary asparagine-rich mucin</fullName>
    </submittedName>
</protein>
<feature type="compositionally biased region" description="Low complexity" evidence="1">
    <location>
        <begin position="118"/>
        <end position="135"/>
    </location>
</feature>
<evidence type="ECO:0000313" key="5">
    <source>
        <dbReference type="Proteomes" id="UP000002320"/>
    </source>
</evidence>
<reference evidence="4" key="2">
    <citation type="submission" date="2020-05" db="UniProtKB">
        <authorList>
            <consortium name="EnsemblMetazoa"/>
        </authorList>
    </citation>
    <scope>IDENTIFICATION</scope>
    <source>
        <strain evidence="4">JHB</strain>
    </source>
</reference>
<feature type="compositionally biased region" description="Gly residues" evidence="1">
    <location>
        <begin position="90"/>
        <end position="106"/>
    </location>
</feature>
<evidence type="ECO:0000256" key="1">
    <source>
        <dbReference type="SAM" id="MobiDB-lite"/>
    </source>
</evidence>
<dbReference type="AlphaFoldDB" id="B0W120"/>
<feature type="chain" id="PRO_5011407453" evidence="2">
    <location>
        <begin position="26"/>
        <end position="142"/>
    </location>
</feature>
<evidence type="ECO:0000313" key="3">
    <source>
        <dbReference type="EMBL" id="EDS42837.1"/>
    </source>
</evidence>
<reference evidence="3" key="1">
    <citation type="submission" date="2007-03" db="EMBL/GenBank/DDBJ databases">
        <title>Annotation of Culex pipiens quinquefasciatus.</title>
        <authorList>
            <consortium name="The Broad Institute Genome Sequencing Platform"/>
            <person name="Atkinson P.W."/>
            <person name="Hemingway J."/>
            <person name="Christensen B.M."/>
            <person name="Higgs S."/>
            <person name="Kodira C."/>
            <person name="Hannick L."/>
            <person name="Megy K."/>
            <person name="O'Leary S."/>
            <person name="Pearson M."/>
            <person name="Haas B.J."/>
            <person name="Mauceli E."/>
            <person name="Wortman J.R."/>
            <person name="Lee N.H."/>
            <person name="Guigo R."/>
            <person name="Stanke M."/>
            <person name="Alvarado L."/>
            <person name="Amedeo P."/>
            <person name="Antoine C.H."/>
            <person name="Arensburger P."/>
            <person name="Bidwell S.L."/>
            <person name="Crawford M."/>
            <person name="Camaro F."/>
            <person name="Devon K."/>
            <person name="Engels R."/>
            <person name="Hammond M."/>
            <person name="Howarth C."/>
            <person name="Koehrsen M."/>
            <person name="Lawson D."/>
            <person name="Montgomery P."/>
            <person name="Nene V."/>
            <person name="Nusbaum C."/>
            <person name="Puiu D."/>
            <person name="Romero-Severson J."/>
            <person name="Severson D.W."/>
            <person name="Shumway M."/>
            <person name="Sisk P."/>
            <person name="Stolte C."/>
            <person name="Zeng Q."/>
            <person name="Eisenstadt E."/>
            <person name="Fraser-Liggett C."/>
            <person name="Strausberg R."/>
            <person name="Galagan J."/>
            <person name="Birren B."/>
            <person name="Collins F.H."/>
        </authorList>
    </citation>
    <scope>NUCLEOTIDE SEQUENCE [LARGE SCALE GENOMIC DNA]</scope>
    <source>
        <strain evidence="3">JHB</strain>
    </source>
</reference>
<feature type="signal peptide" evidence="2">
    <location>
        <begin position="1"/>
        <end position="25"/>
    </location>
</feature>
<dbReference type="EnsemblMetazoa" id="CPIJ000641-RA">
    <property type="protein sequence ID" value="CPIJ000641-PA"/>
    <property type="gene ID" value="CPIJ000641"/>
</dbReference>
<dbReference type="VEuPathDB" id="VectorBase:CQUJHB000103"/>
<evidence type="ECO:0000256" key="2">
    <source>
        <dbReference type="SAM" id="SignalP"/>
    </source>
</evidence>
<dbReference type="HOGENOM" id="CLU_1817668_0_0_1"/>
<name>B0W120_CULQU</name>
<dbReference type="Proteomes" id="UP000002320">
    <property type="component" value="Unassembled WGS sequence"/>
</dbReference>
<organism>
    <name type="scientific">Culex quinquefasciatus</name>
    <name type="common">Southern house mosquito</name>
    <name type="synonym">Culex pungens</name>
    <dbReference type="NCBI Taxonomy" id="7176"/>
    <lineage>
        <taxon>Eukaryota</taxon>
        <taxon>Metazoa</taxon>
        <taxon>Ecdysozoa</taxon>
        <taxon>Arthropoda</taxon>
        <taxon>Hexapoda</taxon>
        <taxon>Insecta</taxon>
        <taxon>Pterygota</taxon>
        <taxon>Neoptera</taxon>
        <taxon>Endopterygota</taxon>
        <taxon>Diptera</taxon>
        <taxon>Nematocera</taxon>
        <taxon>Culicoidea</taxon>
        <taxon>Culicidae</taxon>
        <taxon>Culicinae</taxon>
        <taxon>Culicini</taxon>
        <taxon>Culex</taxon>
        <taxon>Culex</taxon>
    </lineage>
</organism>
<dbReference type="VEuPathDB" id="VectorBase:CPIJ000641"/>
<dbReference type="InParanoid" id="B0W120"/>
<dbReference type="OMA" id="TCINCIK"/>
<dbReference type="EMBL" id="DS231819">
    <property type="protein sequence ID" value="EDS42837.1"/>
    <property type="molecule type" value="Genomic_DNA"/>
</dbReference>
<gene>
    <name evidence="4" type="primary">6031657</name>
    <name evidence="3" type="ORF">CpipJ_CPIJ000641</name>
</gene>
<evidence type="ECO:0000313" key="4">
    <source>
        <dbReference type="EnsemblMetazoa" id="CPIJ000641-PA"/>
    </source>
</evidence>